<dbReference type="InterPro" id="IPR035240">
    <property type="entry name" value="SprT_Zn_ribbon"/>
</dbReference>
<dbReference type="Pfam" id="PF17283">
    <property type="entry name" value="Zn_ribbon_SprT"/>
    <property type="match status" value="1"/>
</dbReference>
<dbReference type="Gene3D" id="3.30.2010.10">
    <property type="entry name" value="Metalloproteases ('zincins'), catalytic domain"/>
    <property type="match status" value="1"/>
</dbReference>
<dbReference type="NCBIfam" id="NF003339">
    <property type="entry name" value="PRK04351.1"/>
    <property type="match status" value="1"/>
</dbReference>
<evidence type="ECO:0000313" key="3">
    <source>
        <dbReference type="Proteomes" id="UP001236723"/>
    </source>
</evidence>
<dbReference type="Pfam" id="PF10263">
    <property type="entry name" value="SprT-like"/>
    <property type="match status" value="1"/>
</dbReference>
<dbReference type="RefSeq" id="WP_307070027.1">
    <property type="nucleotide sequence ID" value="NZ_JAUSUP010000018.1"/>
</dbReference>
<dbReference type="Proteomes" id="UP001236723">
    <property type="component" value="Unassembled WGS sequence"/>
</dbReference>
<gene>
    <name evidence="2" type="ORF">J2R98_002837</name>
</gene>
<protein>
    <submittedName>
        <fullName evidence="2">SprT-like protein</fullName>
    </submittedName>
</protein>
<feature type="domain" description="SprT-like" evidence="1">
    <location>
        <begin position="4"/>
        <end position="147"/>
    </location>
</feature>
<dbReference type="EMBL" id="JAUSUP010000018">
    <property type="protein sequence ID" value="MDQ0352986.1"/>
    <property type="molecule type" value="Genomic_DNA"/>
</dbReference>
<reference evidence="2 3" key="1">
    <citation type="submission" date="2023-07" db="EMBL/GenBank/DDBJ databases">
        <title>Genomic Encyclopedia of Type Strains, Phase IV (KMG-IV): sequencing the most valuable type-strain genomes for metagenomic binning, comparative biology and taxonomic classification.</title>
        <authorList>
            <person name="Goeker M."/>
        </authorList>
    </citation>
    <scope>NUCLEOTIDE SEQUENCE [LARGE SCALE GENOMIC DNA]</scope>
    <source>
        <strain evidence="2 3">DSM 15448</strain>
    </source>
</reference>
<organism evidence="2 3">
    <name type="scientific">Alkalibacillus filiformis</name>
    <dbReference type="NCBI Taxonomy" id="200990"/>
    <lineage>
        <taxon>Bacteria</taxon>
        <taxon>Bacillati</taxon>
        <taxon>Bacillota</taxon>
        <taxon>Bacilli</taxon>
        <taxon>Bacillales</taxon>
        <taxon>Bacillaceae</taxon>
        <taxon>Alkalibacillus</taxon>
    </lineage>
</organism>
<name>A0ABU0DX10_9BACI</name>
<dbReference type="InterPro" id="IPR006640">
    <property type="entry name" value="SprT-like_domain"/>
</dbReference>
<proteinExistence type="predicted"/>
<accession>A0ABU0DX10</accession>
<keyword evidence="3" id="KW-1185">Reference proteome</keyword>
<dbReference type="SMART" id="SM00731">
    <property type="entry name" value="SprT"/>
    <property type="match status" value="1"/>
</dbReference>
<comment type="caution">
    <text evidence="2">The sequence shown here is derived from an EMBL/GenBank/DDBJ whole genome shotgun (WGS) entry which is preliminary data.</text>
</comment>
<evidence type="ECO:0000259" key="1">
    <source>
        <dbReference type="SMART" id="SM00731"/>
    </source>
</evidence>
<evidence type="ECO:0000313" key="2">
    <source>
        <dbReference type="EMBL" id="MDQ0352986.1"/>
    </source>
</evidence>
<sequence length="152" mass="18287">MEQYELEQLTDQLSRKYFDKPYKHHVCFNKRLRTTGGRYVPSRQTIEINPKYLQELGIDELVGIVKHELCHYHLHIEGKPYNHRSKEFKELLQKTGSPRYCERLPSEKSKETYQYRCEKCGLTFNRKRRIQTSRYRCGKCKGKIVAISDRKK</sequence>